<keyword evidence="3" id="KW-1185">Reference proteome</keyword>
<evidence type="ECO:0000313" key="3">
    <source>
        <dbReference type="Proteomes" id="UP000612680"/>
    </source>
</evidence>
<accession>A0ABX7I8C5</accession>
<dbReference type="Pfam" id="PF19335">
    <property type="entry name" value="HMBD"/>
    <property type="match status" value="1"/>
</dbReference>
<evidence type="ECO:0000259" key="1">
    <source>
        <dbReference type="Pfam" id="PF19335"/>
    </source>
</evidence>
<evidence type="ECO:0000313" key="2">
    <source>
        <dbReference type="EMBL" id="QRR02078.1"/>
    </source>
</evidence>
<dbReference type="InterPro" id="IPR045800">
    <property type="entry name" value="HMBD"/>
</dbReference>
<dbReference type="EMBL" id="CP056775">
    <property type="protein sequence ID" value="QRR02078.1"/>
    <property type="molecule type" value="Genomic_DNA"/>
</dbReference>
<organism evidence="2 3">
    <name type="scientific">Dyadobacter sandarakinus</name>
    <dbReference type="NCBI Taxonomy" id="2747268"/>
    <lineage>
        <taxon>Bacteria</taxon>
        <taxon>Pseudomonadati</taxon>
        <taxon>Bacteroidota</taxon>
        <taxon>Cytophagia</taxon>
        <taxon>Cytophagales</taxon>
        <taxon>Spirosomataceae</taxon>
        <taxon>Dyadobacter</taxon>
    </lineage>
</organism>
<gene>
    <name evidence="2" type="ORF">HWI92_14760</name>
</gene>
<feature type="domain" description="Heavy metal binding" evidence="1">
    <location>
        <begin position="37"/>
        <end position="65"/>
    </location>
</feature>
<proteinExistence type="predicted"/>
<dbReference type="PROSITE" id="PS51257">
    <property type="entry name" value="PROKAR_LIPOPROTEIN"/>
    <property type="match status" value="1"/>
</dbReference>
<name>A0ABX7I8C5_9BACT</name>
<sequence>MNKLLLACLILFAAGCNTKQEETETVTEVENTAAKTYACPMHCEGEKTYAQAGKCPICKMDLQEVALNDTDSTQHNH</sequence>
<dbReference type="Proteomes" id="UP000612680">
    <property type="component" value="Chromosome"/>
</dbReference>
<dbReference type="RefSeq" id="WP_204656518.1">
    <property type="nucleotide sequence ID" value="NZ_CP056775.1"/>
</dbReference>
<protein>
    <recommendedName>
        <fullName evidence="1">Heavy metal binding domain-containing protein</fullName>
    </recommendedName>
</protein>
<reference evidence="2 3" key="1">
    <citation type="submission" date="2020-06" db="EMBL/GenBank/DDBJ databases">
        <title>Dyadobacter sandarakinus sp. nov., isolated from the soil of the Arctic Yellow River Station.</title>
        <authorList>
            <person name="Zhang Y."/>
            <person name="Peng F."/>
        </authorList>
    </citation>
    <scope>NUCLEOTIDE SEQUENCE [LARGE SCALE GENOMIC DNA]</scope>
    <source>
        <strain evidence="2 3">Q3-56</strain>
    </source>
</reference>